<dbReference type="Proteomes" id="UP000095384">
    <property type="component" value="Unassembled WGS sequence"/>
</dbReference>
<proteinExistence type="predicted"/>
<reference evidence="1 2" key="1">
    <citation type="submission" date="2015-09" db="EMBL/GenBank/DDBJ databases">
        <authorList>
            <consortium name="Pathogen Informatics"/>
        </authorList>
    </citation>
    <scope>NUCLEOTIDE SEQUENCE [LARGE SCALE GENOMIC DNA]</scope>
    <source>
        <strain evidence="1 2">2789STDY5608860</strain>
    </source>
</reference>
<name>A0A173Z9F0_9FIRM</name>
<protein>
    <submittedName>
        <fullName evidence="1">Uncharacterized protein</fullName>
    </submittedName>
</protein>
<dbReference type="EMBL" id="CYYW01000004">
    <property type="protein sequence ID" value="CUN71808.1"/>
    <property type="molecule type" value="Genomic_DNA"/>
</dbReference>
<evidence type="ECO:0000313" key="1">
    <source>
        <dbReference type="EMBL" id="CUN71808.1"/>
    </source>
</evidence>
<accession>A0A173Z9F0</accession>
<evidence type="ECO:0000313" key="2">
    <source>
        <dbReference type="Proteomes" id="UP000095384"/>
    </source>
</evidence>
<dbReference type="RefSeq" id="WP_055223435.1">
    <property type="nucleotide sequence ID" value="NZ_CYYW01000004.1"/>
</dbReference>
<gene>
    <name evidence="1" type="ORF">ERS852417_00860</name>
</gene>
<sequence>MIFVINSLKYDTTKMELISTKCEYKYTGTMLNMTLRYSGKNVKIFKSLKNHWLLTYETDYKNCAVALSEEEAKKYLMHYDLEAYEKYFGELEEA</sequence>
<dbReference type="AlphaFoldDB" id="A0A173Z9F0"/>
<organism evidence="1 2">
    <name type="scientific">Agathobacter rectalis</name>
    <dbReference type="NCBI Taxonomy" id="39491"/>
    <lineage>
        <taxon>Bacteria</taxon>
        <taxon>Bacillati</taxon>
        <taxon>Bacillota</taxon>
        <taxon>Clostridia</taxon>
        <taxon>Lachnospirales</taxon>
        <taxon>Lachnospiraceae</taxon>
        <taxon>Agathobacter</taxon>
    </lineage>
</organism>